<evidence type="ECO:0000313" key="2">
    <source>
        <dbReference type="EMBL" id="TFA99848.1"/>
    </source>
</evidence>
<name>A0ABY2GWN6_9HYPO</name>
<feature type="region of interest" description="Disordered" evidence="1">
    <location>
        <begin position="209"/>
        <end position="256"/>
    </location>
</feature>
<organism evidence="2 3">
    <name type="scientific">Trichoderma ghanense</name>
    <dbReference type="NCBI Taxonomy" id="65468"/>
    <lineage>
        <taxon>Eukaryota</taxon>
        <taxon>Fungi</taxon>
        <taxon>Dikarya</taxon>
        <taxon>Ascomycota</taxon>
        <taxon>Pezizomycotina</taxon>
        <taxon>Sordariomycetes</taxon>
        <taxon>Hypocreomycetidae</taxon>
        <taxon>Hypocreales</taxon>
        <taxon>Hypocreaceae</taxon>
        <taxon>Trichoderma</taxon>
    </lineage>
</organism>
<accession>A0ABY2GWN6</accession>
<gene>
    <name evidence="2" type="ORF">CCMA1212_008162</name>
</gene>
<sequence>MQMLNGHGDLQPTNPNDQHQESRNANAWAQLDGPDTSDEPLKFLTDAAFSNHRLWIIDHDVALRDIARPSSTGLRGTWLREKTPSPVVCLRCNAEADLEEPQPYIRMPNILSTPLSEFNRSQQMRIRAGLSFAWLANHEITPSTGIWAVLLPDDELLGPSSRDALTDAFRPTSLAAAIHESQWLFMSANPIPTRSPDGDLSCNDFFLLQRPESDPDTSDEPLDSSEGPLALKRAKPAEKQTVTSKYFGAGGAGGAL</sequence>
<dbReference type="EMBL" id="PPTA01000012">
    <property type="protein sequence ID" value="TFA99848.1"/>
    <property type="molecule type" value="Genomic_DNA"/>
</dbReference>
<protein>
    <recommendedName>
        <fullName evidence="4">HNH nuclease domain-containing protein</fullName>
    </recommendedName>
</protein>
<reference evidence="2 3" key="1">
    <citation type="submission" date="2018-01" db="EMBL/GenBank/DDBJ databases">
        <title>Genome characterization of the sugarcane-associated fungus Trichoderma ghanense CCMA-1212 and their application in lignocelulose bioconversion.</title>
        <authorList>
            <person name="Steindorff A.S."/>
            <person name="Mendes T.D."/>
            <person name="Vilela E.S.D."/>
            <person name="Rodrigues D.S."/>
            <person name="Formighieri E.F."/>
            <person name="Melo I.S."/>
            <person name="Favaro L.C.L."/>
        </authorList>
    </citation>
    <scope>NUCLEOTIDE SEQUENCE [LARGE SCALE GENOMIC DNA]</scope>
    <source>
        <strain evidence="2 3">CCMA-1212</strain>
    </source>
</reference>
<comment type="caution">
    <text evidence="2">The sequence shown here is derived from an EMBL/GenBank/DDBJ whole genome shotgun (WGS) entry which is preliminary data.</text>
</comment>
<dbReference type="GeneID" id="300579758"/>
<evidence type="ECO:0000313" key="3">
    <source>
        <dbReference type="Proteomes" id="UP001642720"/>
    </source>
</evidence>
<evidence type="ECO:0000256" key="1">
    <source>
        <dbReference type="SAM" id="MobiDB-lite"/>
    </source>
</evidence>
<feature type="compositionally biased region" description="Polar residues" evidence="1">
    <location>
        <begin position="11"/>
        <end position="23"/>
    </location>
</feature>
<evidence type="ECO:0008006" key="4">
    <source>
        <dbReference type="Google" id="ProtNLM"/>
    </source>
</evidence>
<dbReference type="Proteomes" id="UP001642720">
    <property type="component" value="Unassembled WGS sequence"/>
</dbReference>
<dbReference type="RefSeq" id="XP_073556050.1">
    <property type="nucleotide sequence ID" value="XM_073705308.1"/>
</dbReference>
<feature type="region of interest" description="Disordered" evidence="1">
    <location>
        <begin position="1"/>
        <end position="23"/>
    </location>
</feature>
<keyword evidence="3" id="KW-1185">Reference proteome</keyword>
<feature type="compositionally biased region" description="Acidic residues" evidence="1">
    <location>
        <begin position="214"/>
        <end position="223"/>
    </location>
</feature>
<proteinExistence type="predicted"/>